<accession>A0AAD8MH74</accession>
<feature type="domain" description="Morc S5" evidence="15">
    <location>
        <begin position="363"/>
        <end position="501"/>
    </location>
</feature>
<evidence type="ECO:0000313" key="17">
    <source>
        <dbReference type="Proteomes" id="UP001237642"/>
    </source>
</evidence>
<dbReference type="InterPro" id="IPR045261">
    <property type="entry name" value="MORC_ATPase"/>
</dbReference>
<keyword evidence="6" id="KW-0227">DNA damage</keyword>
<dbReference type="SUPFAM" id="SSF55874">
    <property type="entry name" value="ATPase domain of HSP90 chaperone/DNA topoisomerase II/histidine kinase"/>
    <property type="match status" value="1"/>
</dbReference>
<keyword evidence="5" id="KW-0255">Endonuclease</keyword>
<evidence type="ECO:0000256" key="10">
    <source>
        <dbReference type="ARBA" id="ARBA00023054"/>
    </source>
</evidence>
<dbReference type="PANTHER" id="PTHR23336">
    <property type="entry name" value="ZINC FINGER CW-TYPE COILED-COIL DOMAIN PROTEIN 3"/>
    <property type="match status" value="1"/>
</dbReference>
<evidence type="ECO:0000256" key="11">
    <source>
        <dbReference type="ARBA" id="ARBA00023158"/>
    </source>
</evidence>
<dbReference type="GO" id="GO:0005524">
    <property type="term" value="F:ATP binding"/>
    <property type="evidence" value="ECO:0007669"/>
    <property type="project" value="UniProtKB-KW"/>
</dbReference>
<dbReference type="PANTHER" id="PTHR23336:SF44">
    <property type="entry name" value="PROTEIN MICRORCHIDIA 6"/>
    <property type="match status" value="1"/>
</dbReference>
<dbReference type="GO" id="GO:0006325">
    <property type="term" value="P:chromatin organization"/>
    <property type="evidence" value="ECO:0007669"/>
    <property type="project" value="UniProtKB-KW"/>
</dbReference>
<keyword evidence="13" id="KW-0539">Nucleus</keyword>
<comment type="subcellular location">
    <subcellularLocation>
        <location evidence="1">Nucleus</location>
    </subcellularLocation>
</comment>
<comment type="similarity">
    <text evidence="2">Belongs to the MORC ATPase protein family.</text>
</comment>
<keyword evidence="10" id="KW-0175">Coiled coil</keyword>
<protein>
    <submittedName>
        <fullName evidence="16">Protein MICRORCHIDIA like</fullName>
    </submittedName>
</protein>
<dbReference type="EMBL" id="JAUIZM010000007">
    <property type="protein sequence ID" value="KAK1373201.1"/>
    <property type="molecule type" value="Genomic_DNA"/>
</dbReference>
<evidence type="ECO:0000256" key="6">
    <source>
        <dbReference type="ARBA" id="ARBA00022763"/>
    </source>
</evidence>
<proteinExistence type="inferred from homology"/>
<keyword evidence="17" id="KW-1185">Reference proteome</keyword>
<dbReference type="InterPro" id="IPR036890">
    <property type="entry name" value="HATPase_C_sf"/>
</dbReference>
<evidence type="ECO:0000256" key="13">
    <source>
        <dbReference type="ARBA" id="ARBA00023242"/>
    </source>
</evidence>
<dbReference type="FunFam" id="3.30.565.10:FF:000075">
    <property type="entry name" value="MORC family CW-type zinc finger protein 4"/>
    <property type="match status" value="1"/>
</dbReference>
<dbReference type="Proteomes" id="UP001237642">
    <property type="component" value="Unassembled WGS sequence"/>
</dbReference>
<keyword evidence="4" id="KW-0547">Nucleotide-binding</keyword>
<dbReference type="GO" id="GO:0006281">
    <property type="term" value="P:DNA repair"/>
    <property type="evidence" value="ECO:0007669"/>
    <property type="project" value="UniProtKB-KW"/>
</dbReference>
<evidence type="ECO:0000256" key="9">
    <source>
        <dbReference type="ARBA" id="ARBA00022853"/>
    </source>
</evidence>
<dbReference type="InterPro" id="IPR041006">
    <property type="entry name" value="Morc_S5"/>
</dbReference>
<evidence type="ECO:0000256" key="4">
    <source>
        <dbReference type="ARBA" id="ARBA00022741"/>
    </source>
</evidence>
<keyword evidence="8" id="KW-0067">ATP-binding</keyword>
<dbReference type="GO" id="GO:0004519">
    <property type="term" value="F:endonuclease activity"/>
    <property type="evidence" value="ECO:0007669"/>
    <property type="project" value="UniProtKB-KW"/>
</dbReference>
<evidence type="ECO:0000256" key="12">
    <source>
        <dbReference type="ARBA" id="ARBA00023204"/>
    </source>
</evidence>
<name>A0AAD8MH74_9APIA</name>
<evidence type="ECO:0000256" key="14">
    <source>
        <dbReference type="SAM" id="MobiDB-lite"/>
    </source>
</evidence>
<evidence type="ECO:0000259" key="15">
    <source>
        <dbReference type="Pfam" id="PF17942"/>
    </source>
</evidence>
<dbReference type="Pfam" id="PF17942">
    <property type="entry name" value="Morc6_S5"/>
    <property type="match status" value="1"/>
</dbReference>
<evidence type="ECO:0000313" key="16">
    <source>
        <dbReference type="EMBL" id="KAK1373201.1"/>
    </source>
</evidence>
<evidence type="ECO:0000256" key="5">
    <source>
        <dbReference type="ARBA" id="ARBA00022759"/>
    </source>
</evidence>
<keyword evidence="12" id="KW-0234">DNA repair</keyword>
<reference evidence="16" key="1">
    <citation type="submission" date="2023-02" db="EMBL/GenBank/DDBJ databases">
        <title>Genome of toxic invasive species Heracleum sosnowskyi carries increased number of genes despite the absence of recent whole-genome duplications.</title>
        <authorList>
            <person name="Schelkunov M."/>
            <person name="Shtratnikova V."/>
            <person name="Makarenko M."/>
            <person name="Klepikova A."/>
            <person name="Omelchenko D."/>
            <person name="Novikova G."/>
            <person name="Obukhova E."/>
            <person name="Bogdanov V."/>
            <person name="Penin A."/>
            <person name="Logacheva M."/>
        </authorList>
    </citation>
    <scope>NUCLEOTIDE SEQUENCE</scope>
    <source>
        <strain evidence="16">Hsosn_3</strain>
        <tissue evidence="16">Leaf</tissue>
    </source>
</reference>
<keyword evidence="7" id="KW-0378">Hydrolase</keyword>
<dbReference type="GO" id="GO:0031349">
    <property type="term" value="P:positive regulation of defense response"/>
    <property type="evidence" value="ECO:0007669"/>
    <property type="project" value="UniProtKB-ARBA"/>
</dbReference>
<keyword evidence="9" id="KW-0156">Chromatin regulator</keyword>
<evidence type="ECO:0000256" key="1">
    <source>
        <dbReference type="ARBA" id="ARBA00004123"/>
    </source>
</evidence>
<sequence>MSRRDFGDLRGDQITIGVGVKEVKLEKDPIGRSLEFAVNNSVLDLRPDSREDRTSSTLSSGQSGTSVLDHEKSPFDDTSICSTSPVSYAPLCRQFWKANKYDEGVAQKSNLRNGTNHLHIHPKFLHSNATSHKWAFGAIAELIDNAIDEIQNGATRVIVDKILIPRNGASALLIQDDGGGMSPEAMRRCLSFGFSNKKSTSAIGQYGNGFKTSSMRLGADVIVFSRHRNRTSTQSIGLLSYTFLTQTGHDRIVVPMVDYELNTSTSTLGYLQSQSKENYICNLSILLQWSPYSTEKELLKQFDDIGNHGTKVIIYNLWFNDESTLELDFESDSEDIRLSGEAKKPGKGPMQISEQHLANRLRYSLRAYLSVLYLRLPASFCMLLRGKVVEYHNIATDLKYPEFILYKPHSGRCVEGEVTTTIGFLKEAPHVNIHGFCVYHKNRLILPFWRIVSFTDSRGRGVVGVLEANFIEPSHNKQDFEKTNVFQKLEVRLKEMTWEYWDYHCGFIGYQIKKKPRESVSSYIASGSSTEQVAKLAREQCKLIGNQVNSQEGKLKRRNCDDLKEPEKVKRKALTKVNAIDSFPCLELEPATDTCKMLEDPEKINILQENRKLRAQCLINERTEVLLNEKASKLRKELREAQTLWKNKLL</sequence>
<evidence type="ECO:0000256" key="8">
    <source>
        <dbReference type="ARBA" id="ARBA00022840"/>
    </source>
</evidence>
<feature type="region of interest" description="Disordered" evidence="14">
    <location>
        <begin position="47"/>
        <end position="76"/>
    </location>
</feature>
<dbReference type="Pfam" id="PF13589">
    <property type="entry name" value="HATPase_c_3"/>
    <property type="match status" value="1"/>
</dbReference>
<keyword evidence="11" id="KW-0943">RNA-mediated gene silencing</keyword>
<organism evidence="16 17">
    <name type="scientific">Heracleum sosnowskyi</name>
    <dbReference type="NCBI Taxonomy" id="360622"/>
    <lineage>
        <taxon>Eukaryota</taxon>
        <taxon>Viridiplantae</taxon>
        <taxon>Streptophyta</taxon>
        <taxon>Embryophyta</taxon>
        <taxon>Tracheophyta</taxon>
        <taxon>Spermatophyta</taxon>
        <taxon>Magnoliopsida</taxon>
        <taxon>eudicotyledons</taxon>
        <taxon>Gunneridae</taxon>
        <taxon>Pentapetalae</taxon>
        <taxon>asterids</taxon>
        <taxon>campanulids</taxon>
        <taxon>Apiales</taxon>
        <taxon>Apiaceae</taxon>
        <taxon>Apioideae</taxon>
        <taxon>apioid superclade</taxon>
        <taxon>Tordylieae</taxon>
        <taxon>Tordyliinae</taxon>
        <taxon>Heracleum</taxon>
    </lineage>
</organism>
<evidence type="ECO:0000256" key="7">
    <source>
        <dbReference type="ARBA" id="ARBA00022801"/>
    </source>
</evidence>
<gene>
    <name evidence="16" type="ORF">POM88_029394</name>
</gene>
<dbReference type="AlphaFoldDB" id="A0AAD8MH74"/>
<evidence type="ECO:0000256" key="2">
    <source>
        <dbReference type="ARBA" id="ARBA00007845"/>
    </source>
</evidence>
<comment type="caution">
    <text evidence="16">The sequence shown here is derived from an EMBL/GenBank/DDBJ whole genome shotgun (WGS) entry which is preliminary data.</text>
</comment>
<dbReference type="Gene3D" id="3.30.565.10">
    <property type="entry name" value="Histidine kinase-like ATPase, C-terminal domain"/>
    <property type="match status" value="1"/>
</dbReference>
<feature type="compositionally biased region" description="Low complexity" evidence="14">
    <location>
        <begin position="55"/>
        <end position="66"/>
    </location>
</feature>
<keyword evidence="3" id="KW-0540">Nuclease</keyword>
<dbReference type="GO" id="GO:0005634">
    <property type="term" value="C:nucleus"/>
    <property type="evidence" value="ECO:0007669"/>
    <property type="project" value="UniProtKB-SubCell"/>
</dbReference>
<reference evidence="16" key="2">
    <citation type="submission" date="2023-05" db="EMBL/GenBank/DDBJ databases">
        <authorList>
            <person name="Schelkunov M.I."/>
        </authorList>
    </citation>
    <scope>NUCLEOTIDE SEQUENCE</scope>
    <source>
        <strain evidence="16">Hsosn_3</strain>
        <tissue evidence="16">Leaf</tissue>
    </source>
</reference>
<dbReference type="GO" id="GO:0016887">
    <property type="term" value="F:ATP hydrolysis activity"/>
    <property type="evidence" value="ECO:0007669"/>
    <property type="project" value="InterPro"/>
</dbReference>
<dbReference type="GO" id="GO:0031047">
    <property type="term" value="P:regulatory ncRNA-mediated gene silencing"/>
    <property type="evidence" value="ECO:0007669"/>
    <property type="project" value="UniProtKB-KW"/>
</dbReference>
<evidence type="ECO:0000256" key="3">
    <source>
        <dbReference type="ARBA" id="ARBA00022722"/>
    </source>
</evidence>